<feature type="domain" description="RNA polymerase sigma-70 region 2" evidence="7">
    <location>
        <begin position="63"/>
        <end position="124"/>
    </location>
</feature>
<evidence type="ECO:0000256" key="1">
    <source>
        <dbReference type="ARBA" id="ARBA00010641"/>
    </source>
</evidence>
<accession>A0ABW7VVC4</accession>
<dbReference type="InterPro" id="IPR013325">
    <property type="entry name" value="RNA_pol_sigma_r2"/>
</dbReference>
<keyword evidence="2 6" id="KW-0805">Transcription regulation</keyword>
<dbReference type="PROSITE" id="PS01063">
    <property type="entry name" value="SIGMA70_ECF"/>
    <property type="match status" value="1"/>
</dbReference>
<dbReference type="RefSeq" id="WP_397061129.1">
    <property type="nucleotide sequence ID" value="NZ_JBIRYL010000001.1"/>
</dbReference>
<evidence type="ECO:0000256" key="5">
    <source>
        <dbReference type="ARBA" id="ARBA00023163"/>
    </source>
</evidence>
<dbReference type="InterPro" id="IPR013249">
    <property type="entry name" value="RNA_pol_sigma70_r4_t2"/>
</dbReference>
<keyword evidence="10" id="KW-1185">Reference proteome</keyword>
<comment type="similarity">
    <text evidence="1 6">Belongs to the sigma-70 factor family. ECF subfamily.</text>
</comment>
<dbReference type="InterPro" id="IPR013324">
    <property type="entry name" value="RNA_pol_sigma_r3/r4-like"/>
</dbReference>
<comment type="caution">
    <text evidence="9">The sequence shown here is derived from an EMBL/GenBank/DDBJ whole genome shotgun (WGS) entry which is preliminary data.</text>
</comment>
<dbReference type="InterPro" id="IPR007627">
    <property type="entry name" value="RNA_pol_sigma70_r2"/>
</dbReference>
<evidence type="ECO:0000256" key="3">
    <source>
        <dbReference type="ARBA" id="ARBA00023082"/>
    </source>
</evidence>
<dbReference type="SUPFAM" id="SSF88946">
    <property type="entry name" value="Sigma2 domain of RNA polymerase sigma factors"/>
    <property type="match status" value="1"/>
</dbReference>
<organism evidence="9 10">
    <name type="scientific">Nocardia testacea</name>
    <dbReference type="NCBI Taxonomy" id="248551"/>
    <lineage>
        <taxon>Bacteria</taxon>
        <taxon>Bacillati</taxon>
        <taxon>Actinomycetota</taxon>
        <taxon>Actinomycetes</taxon>
        <taxon>Mycobacteriales</taxon>
        <taxon>Nocardiaceae</taxon>
        <taxon>Nocardia</taxon>
    </lineage>
</organism>
<dbReference type="Proteomes" id="UP001611494">
    <property type="component" value="Unassembled WGS sequence"/>
</dbReference>
<dbReference type="InterPro" id="IPR014284">
    <property type="entry name" value="RNA_pol_sigma-70_dom"/>
</dbReference>
<feature type="domain" description="RNA polymerase sigma factor 70 region 4 type 2" evidence="8">
    <location>
        <begin position="156"/>
        <end position="208"/>
    </location>
</feature>
<gene>
    <name evidence="9" type="ORF">ACH49Z_08820</name>
</gene>
<keyword evidence="5 6" id="KW-0804">Transcription</keyword>
<dbReference type="InterPro" id="IPR039425">
    <property type="entry name" value="RNA_pol_sigma-70-like"/>
</dbReference>
<evidence type="ECO:0000256" key="6">
    <source>
        <dbReference type="RuleBase" id="RU000716"/>
    </source>
</evidence>
<reference evidence="9 10" key="1">
    <citation type="submission" date="2024-10" db="EMBL/GenBank/DDBJ databases">
        <title>The Natural Products Discovery Center: Release of the First 8490 Sequenced Strains for Exploring Actinobacteria Biosynthetic Diversity.</title>
        <authorList>
            <person name="Kalkreuter E."/>
            <person name="Kautsar S.A."/>
            <person name="Yang D."/>
            <person name="Bader C.D."/>
            <person name="Teijaro C.N."/>
            <person name="Fluegel L."/>
            <person name="Davis C.M."/>
            <person name="Simpson J.R."/>
            <person name="Lauterbach L."/>
            <person name="Steele A.D."/>
            <person name="Gui C."/>
            <person name="Meng S."/>
            <person name="Li G."/>
            <person name="Viehrig K."/>
            <person name="Ye F."/>
            <person name="Su P."/>
            <person name="Kiefer A.F."/>
            <person name="Nichols A."/>
            <person name="Cepeda A.J."/>
            <person name="Yan W."/>
            <person name="Fan B."/>
            <person name="Jiang Y."/>
            <person name="Adhikari A."/>
            <person name="Zheng C.-J."/>
            <person name="Schuster L."/>
            <person name="Cowan T.M."/>
            <person name="Smanski M.J."/>
            <person name="Chevrette M.G."/>
            <person name="De Carvalho L.P.S."/>
            <person name="Shen B."/>
        </authorList>
    </citation>
    <scope>NUCLEOTIDE SEQUENCE [LARGE SCALE GENOMIC DNA]</scope>
    <source>
        <strain evidence="9 10">NPDC019377</strain>
    </source>
</reference>
<dbReference type="InterPro" id="IPR000838">
    <property type="entry name" value="RNA_pol_sigma70_ECF_CS"/>
</dbReference>
<dbReference type="SUPFAM" id="SSF88659">
    <property type="entry name" value="Sigma3 and sigma4 domains of RNA polymerase sigma factors"/>
    <property type="match status" value="1"/>
</dbReference>
<sequence length="217" mass="24223">MTSEPEIVLTALVGALLADCSADPLLLLIRVTRGPAVQRIGGGSGREDEHFDELLLEAFVSTEELLRGWVDRKVGNRLDAEDLIQTALMRVYAAKPEVTSAEQLRAYLWTVTKNLVRDAWRRAATDRERLESAGAERVVRLADRAGLHFDDVVVLRQALIAALDTLPPREREAVVLRAYEGNTYAETARIMGVSTGTAKSYVHNALRRVRERLEHRP</sequence>
<dbReference type="EMBL" id="JBIRYL010000001">
    <property type="protein sequence ID" value="MFI2229940.1"/>
    <property type="molecule type" value="Genomic_DNA"/>
</dbReference>
<dbReference type="Pfam" id="PF04542">
    <property type="entry name" value="Sigma70_r2"/>
    <property type="match status" value="1"/>
</dbReference>
<dbReference type="NCBIfam" id="TIGR02937">
    <property type="entry name" value="sigma70-ECF"/>
    <property type="match status" value="1"/>
</dbReference>
<evidence type="ECO:0000256" key="4">
    <source>
        <dbReference type="ARBA" id="ARBA00023125"/>
    </source>
</evidence>
<protein>
    <recommendedName>
        <fullName evidence="6">RNA polymerase sigma factor</fullName>
    </recommendedName>
</protein>
<dbReference type="PANTHER" id="PTHR43133:SF8">
    <property type="entry name" value="RNA POLYMERASE SIGMA FACTOR HI_1459-RELATED"/>
    <property type="match status" value="1"/>
</dbReference>
<name>A0ABW7VVC4_9NOCA</name>
<evidence type="ECO:0000256" key="2">
    <source>
        <dbReference type="ARBA" id="ARBA00023015"/>
    </source>
</evidence>
<dbReference type="Gene3D" id="1.10.10.10">
    <property type="entry name" value="Winged helix-like DNA-binding domain superfamily/Winged helix DNA-binding domain"/>
    <property type="match status" value="1"/>
</dbReference>
<evidence type="ECO:0000313" key="9">
    <source>
        <dbReference type="EMBL" id="MFI2229940.1"/>
    </source>
</evidence>
<evidence type="ECO:0000259" key="8">
    <source>
        <dbReference type="Pfam" id="PF08281"/>
    </source>
</evidence>
<evidence type="ECO:0000259" key="7">
    <source>
        <dbReference type="Pfam" id="PF04542"/>
    </source>
</evidence>
<keyword evidence="4 6" id="KW-0238">DNA-binding</keyword>
<dbReference type="Pfam" id="PF08281">
    <property type="entry name" value="Sigma70_r4_2"/>
    <property type="match status" value="1"/>
</dbReference>
<evidence type="ECO:0000313" key="10">
    <source>
        <dbReference type="Proteomes" id="UP001611494"/>
    </source>
</evidence>
<dbReference type="InterPro" id="IPR036388">
    <property type="entry name" value="WH-like_DNA-bd_sf"/>
</dbReference>
<dbReference type="Gene3D" id="1.10.1740.10">
    <property type="match status" value="1"/>
</dbReference>
<keyword evidence="3 6" id="KW-0731">Sigma factor</keyword>
<proteinExistence type="inferred from homology"/>
<dbReference type="PANTHER" id="PTHR43133">
    <property type="entry name" value="RNA POLYMERASE ECF-TYPE SIGMA FACTO"/>
    <property type="match status" value="1"/>
</dbReference>
<dbReference type="CDD" id="cd06171">
    <property type="entry name" value="Sigma70_r4"/>
    <property type="match status" value="1"/>
</dbReference>